<comment type="caution">
    <text evidence="2">The sequence shown here is derived from an EMBL/GenBank/DDBJ whole genome shotgun (WGS) entry which is preliminary data.</text>
</comment>
<keyword evidence="3" id="KW-1185">Reference proteome</keyword>
<evidence type="ECO:0000256" key="1">
    <source>
        <dbReference type="SAM" id="MobiDB-lite"/>
    </source>
</evidence>
<dbReference type="AlphaFoldDB" id="A0AAV5VEC9"/>
<evidence type="ECO:0000313" key="2">
    <source>
        <dbReference type="EMBL" id="GMT16512.1"/>
    </source>
</evidence>
<feature type="non-terminal residue" evidence="2">
    <location>
        <position position="1"/>
    </location>
</feature>
<dbReference type="EMBL" id="BTSY01000002">
    <property type="protein sequence ID" value="GMT16512.1"/>
    <property type="molecule type" value="Genomic_DNA"/>
</dbReference>
<reference evidence="2" key="1">
    <citation type="submission" date="2023-10" db="EMBL/GenBank/DDBJ databases">
        <title>Genome assembly of Pristionchus species.</title>
        <authorList>
            <person name="Yoshida K."/>
            <person name="Sommer R.J."/>
        </authorList>
    </citation>
    <scope>NUCLEOTIDE SEQUENCE</scope>
    <source>
        <strain evidence="2">RS5133</strain>
    </source>
</reference>
<protein>
    <submittedName>
        <fullName evidence="2">Uncharacterized protein</fullName>
    </submittedName>
</protein>
<evidence type="ECO:0000313" key="3">
    <source>
        <dbReference type="Proteomes" id="UP001432322"/>
    </source>
</evidence>
<sequence>FRKLCNDGTCIMSLSDDEEELERLEKLKGEEEDEEEQHGQVNDVNVEETRGAQVEETCDEGKDERCTMMHNGDEEEIVIAENDANFDYRPVRRPPLLPNPRFYPYSPPPYYSRSWIGSSSPPSVMSHLPTRTFTVSPCTFIPNLNSSTTMSPPPPLVFPPSYEHSQAIDGYSYPMYSPSFVNPIPSLIPNSSERYGYMPPSVLLFNFCMFLRSIGM</sequence>
<dbReference type="Proteomes" id="UP001432322">
    <property type="component" value="Unassembled WGS sequence"/>
</dbReference>
<proteinExistence type="predicted"/>
<feature type="region of interest" description="Disordered" evidence="1">
    <location>
        <begin position="16"/>
        <end position="55"/>
    </location>
</feature>
<accession>A0AAV5VEC9</accession>
<name>A0AAV5VEC9_9BILA</name>
<organism evidence="2 3">
    <name type="scientific">Pristionchus fissidentatus</name>
    <dbReference type="NCBI Taxonomy" id="1538716"/>
    <lineage>
        <taxon>Eukaryota</taxon>
        <taxon>Metazoa</taxon>
        <taxon>Ecdysozoa</taxon>
        <taxon>Nematoda</taxon>
        <taxon>Chromadorea</taxon>
        <taxon>Rhabditida</taxon>
        <taxon>Rhabditina</taxon>
        <taxon>Diplogasteromorpha</taxon>
        <taxon>Diplogasteroidea</taxon>
        <taxon>Neodiplogasteridae</taxon>
        <taxon>Pristionchus</taxon>
    </lineage>
</organism>
<gene>
    <name evidence="2" type="ORF">PFISCL1PPCAC_7809</name>
</gene>